<keyword evidence="2" id="KW-0472">Membrane</keyword>
<dbReference type="InterPro" id="IPR050710">
    <property type="entry name" value="Band7/mec-2_domain"/>
</dbReference>
<reference evidence="4" key="1">
    <citation type="submission" date="2022-10" db="EMBL/GenBank/DDBJ databases">
        <title>Novel sulphate-reducing endosymbionts in the free-living metamonad Anaeramoeba.</title>
        <authorList>
            <person name="Jerlstrom-Hultqvist J."/>
            <person name="Cepicka I."/>
            <person name="Gallot-Lavallee L."/>
            <person name="Salas-Leiva D."/>
            <person name="Curtis B.A."/>
            <person name="Zahonova K."/>
            <person name="Pipaliya S."/>
            <person name="Dacks J."/>
            <person name="Roger A.J."/>
        </authorList>
    </citation>
    <scope>NUCLEOTIDE SEQUENCE</scope>
    <source>
        <strain evidence="4">BMAN</strain>
    </source>
</reference>
<feature type="transmembrane region" description="Helical" evidence="2">
    <location>
        <begin position="7"/>
        <end position="26"/>
    </location>
</feature>
<dbReference type="SUPFAM" id="SSF117892">
    <property type="entry name" value="Band 7/SPFH domain"/>
    <property type="match status" value="1"/>
</dbReference>
<dbReference type="SMART" id="SM00244">
    <property type="entry name" value="PHB"/>
    <property type="match status" value="1"/>
</dbReference>
<dbReference type="GO" id="GO:0005886">
    <property type="term" value="C:plasma membrane"/>
    <property type="evidence" value="ECO:0007669"/>
    <property type="project" value="UniProtKB-ARBA"/>
</dbReference>
<keyword evidence="5" id="KW-1185">Reference proteome</keyword>
<comment type="caution">
    <text evidence="4">The sequence shown here is derived from an EMBL/GenBank/DDBJ whole genome shotgun (WGS) entry which is preliminary data.</text>
</comment>
<name>A0A9Q0RCQ6_ANAIG</name>
<evidence type="ECO:0000313" key="5">
    <source>
        <dbReference type="Proteomes" id="UP001149090"/>
    </source>
</evidence>
<organism evidence="4 5">
    <name type="scientific">Anaeramoeba ignava</name>
    <name type="common">Anaerobic marine amoeba</name>
    <dbReference type="NCBI Taxonomy" id="1746090"/>
    <lineage>
        <taxon>Eukaryota</taxon>
        <taxon>Metamonada</taxon>
        <taxon>Anaeramoebidae</taxon>
        <taxon>Anaeramoeba</taxon>
    </lineage>
</organism>
<evidence type="ECO:0000313" key="4">
    <source>
        <dbReference type="EMBL" id="KAJ5075369.1"/>
    </source>
</evidence>
<dbReference type="EMBL" id="JAPDFW010000065">
    <property type="protein sequence ID" value="KAJ5075369.1"/>
    <property type="molecule type" value="Genomic_DNA"/>
</dbReference>
<dbReference type="AlphaFoldDB" id="A0A9Q0RCQ6"/>
<sequence>MASDFAVAFGATIGGLVGIFLIWFIIQCCRNCIVVSQNERVIIESFGKYKKTLMPGLHVLMPIRDRARYIVWRTTDSTVNNLHQERVNIHQAWKKRIDLRESIFNFPLQTIITRDNVKLQVDAMVLYQLIDPVRVTYEVVDLSYAVSNLVHTTLRSVIGGMGLDDTLASREEINNLIQQKVSHVCLNWGLQLNRVEILEIIPTNTVQRAMDSQISAERVRRATIITADGARESQKTKAEGETQKMIALSKGYQQVRILQAKGEADSKILIAEAEAQSLRIISEALSDFGYDSTQYMIAIKYIETLTRLATSSSRTIFYLPLDVNLVGALREILDTKK</sequence>
<dbReference type="Pfam" id="PF01145">
    <property type="entry name" value="Band_7"/>
    <property type="match status" value="1"/>
</dbReference>
<dbReference type="OrthoDB" id="434619at2759"/>
<dbReference type="Gene3D" id="3.30.479.30">
    <property type="entry name" value="Band 7 domain"/>
    <property type="match status" value="1"/>
</dbReference>
<dbReference type="InterPro" id="IPR001107">
    <property type="entry name" value="Band_7"/>
</dbReference>
<evidence type="ECO:0000256" key="1">
    <source>
        <dbReference type="ARBA" id="ARBA00008164"/>
    </source>
</evidence>
<comment type="similarity">
    <text evidence="1">Belongs to the band 7/mec-2 family.</text>
</comment>
<dbReference type="FunFam" id="3.30.479.30:FF:000004">
    <property type="entry name" value="Putative membrane protease family, stomatin"/>
    <property type="match status" value="1"/>
</dbReference>
<dbReference type="Proteomes" id="UP001149090">
    <property type="component" value="Unassembled WGS sequence"/>
</dbReference>
<protein>
    <submittedName>
        <fullName evidence="4">Stomatin-like protein 2</fullName>
    </submittedName>
</protein>
<evidence type="ECO:0000256" key="2">
    <source>
        <dbReference type="SAM" id="Phobius"/>
    </source>
</evidence>
<dbReference type="InterPro" id="IPR036013">
    <property type="entry name" value="Band_7/SPFH_dom_sf"/>
</dbReference>
<keyword evidence="2" id="KW-0812">Transmembrane</keyword>
<feature type="domain" description="Band 7" evidence="3">
    <location>
        <begin position="30"/>
        <end position="214"/>
    </location>
</feature>
<gene>
    <name evidence="4" type="ORF">M0811_07339</name>
</gene>
<proteinExistence type="inferred from homology"/>
<evidence type="ECO:0000259" key="3">
    <source>
        <dbReference type="SMART" id="SM00244"/>
    </source>
</evidence>
<dbReference type="PANTHER" id="PTHR43327:SF10">
    <property type="entry name" value="STOMATIN-LIKE PROTEIN 2, MITOCHONDRIAL"/>
    <property type="match status" value="1"/>
</dbReference>
<accession>A0A9Q0RCQ6</accession>
<dbReference type="GO" id="GO:0098552">
    <property type="term" value="C:side of membrane"/>
    <property type="evidence" value="ECO:0007669"/>
    <property type="project" value="UniProtKB-ARBA"/>
</dbReference>
<dbReference type="PANTHER" id="PTHR43327">
    <property type="entry name" value="STOMATIN-LIKE PROTEIN 2, MITOCHONDRIAL"/>
    <property type="match status" value="1"/>
</dbReference>
<keyword evidence="2" id="KW-1133">Transmembrane helix</keyword>